<dbReference type="EC" id="3.2.1.4" evidence="7"/>
<evidence type="ECO:0000256" key="3">
    <source>
        <dbReference type="ARBA" id="ARBA00023295"/>
    </source>
</evidence>
<evidence type="ECO:0000313" key="9">
    <source>
        <dbReference type="EMBL" id="MDQ0227395.1"/>
    </source>
</evidence>
<evidence type="ECO:0000256" key="1">
    <source>
        <dbReference type="ARBA" id="ARBA00022801"/>
    </source>
</evidence>
<dbReference type="PROSITE" id="PS00592">
    <property type="entry name" value="GH9_2"/>
    <property type="match status" value="1"/>
</dbReference>
<keyword evidence="2 5" id="KW-0119">Carbohydrate metabolism</keyword>
<evidence type="ECO:0000259" key="8">
    <source>
        <dbReference type="Pfam" id="PF00759"/>
    </source>
</evidence>
<dbReference type="InterPro" id="IPR018221">
    <property type="entry name" value="Glyco_hydro_9_His_AS"/>
</dbReference>
<dbReference type="PROSITE" id="PS00698">
    <property type="entry name" value="GH9_3"/>
    <property type="match status" value="1"/>
</dbReference>
<keyword evidence="10" id="KW-1185">Reference proteome</keyword>
<keyword evidence="4 5" id="KW-0624">Polysaccharide degradation</keyword>
<feature type="active site" evidence="6">
    <location>
        <position position="313"/>
    </location>
</feature>
<comment type="similarity">
    <text evidence="5 7">Belongs to the glycosyl hydrolase 9 (cellulase E) family.</text>
</comment>
<evidence type="ECO:0000256" key="5">
    <source>
        <dbReference type="PROSITE-ProRule" id="PRU10059"/>
    </source>
</evidence>
<evidence type="ECO:0000313" key="10">
    <source>
        <dbReference type="Proteomes" id="UP001232245"/>
    </source>
</evidence>
<dbReference type="InterPro" id="IPR001701">
    <property type="entry name" value="Glyco_hydro_9"/>
</dbReference>
<evidence type="ECO:0000256" key="6">
    <source>
        <dbReference type="PROSITE-ProRule" id="PRU10060"/>
    </source>
</evidence>
<keyword evidence="7" id="KW-0136">Cellulose degradation</keyword>
<dbReference type="Proteomes" id="UP001232245">
    <property type="component" value="Unassembled WGS sequence"/>
</dbReference>
<feature type="active site" evidence="6">
    <location>
        <position position="304"/>
    </location>
</feature>
<dbReference type="Gene3D" id="1.50.10.10">
    <property type="match status" value="1"/>
</dbReference>
<comment type="catalytic activity">
    <reaction evidence="7">
        <text>Endohydrolysis of (1-&gt;4)-beta-D-glucosidic linkages in cellulose, lichenin and cereal beta-D-glucans.</text>
        <dbReference type="EC" id="3.2.1.4"/>
    </reaction>
</comment>
<dbReference type="InterPro" id="IPR012341">
    <property type="entry name" value="6hp_glycosidase-like_sf"/>
</dbReference>
<keyword evidence="3 5" id="KW-0326">Glycosidase</keyword>
<gene>
    <name evidence="9" type="ORF">J2S02_003740</name>
</gene>
<dbReference type="InterPro" id="IPR008928">
    <property type="entry name" value="6-hairpin_glycosidase_sf"/>
</dbReference>
<evidence type="ECO:0000256" key="7">
    <source>
        <dbReference type="RuleBase" id="RU361166"/>
    </source>
</evidence>
<name>A0ABT9Z559_9BACI</name>
<keyword evidence="1 5" id="KW-0378">Hydrolase</keyword>
<evidence type="ECO:0000256" key="4">
    <source>
        <dbReference type="ARBA" id="ARBA00023326"/>
    </source>
</evidence>
<reference evidence="9 10" key="1">
    <citation type="submission" date="2023-07" db="EMBL/GenBank/DDBJ databases">
        <title>Genomic Encyclopedia of Type Strains, Phase IV (KMG-IV): sequencing the most valuable type-strain genomes for metagenomic binning, comparative biology and taxonomic classification.</title>
        <authorList>
            <person name="Goeker M."/>
        </authorList>
    </citation>
    <scope>NUCLEOTIDE SEQUENCE [LARGE SCALE GENOMIC DNA]</scope>
    <source>
        <strain evidence="9 10">DSM 17723</strain>
    </source>
</reference>
<sequence>MQDELTGGVFHKLTTLNFPPLKTMPEEDRANLYFSPISATATGSFAAIMALASRIYQPFDQEFSKRCIESATIAWKWLENHEHYPCFKNPEQIKTGEYQDEIDSDERYWAAAELYKTTGDEIYHKKFKQLLSETELKYELGWADVGGYGTISYLLLNKANTDSHIYDSLLQGLVETAEHFLEISQKNEYCISLTNEDYIWGSNMVLLNHAMILLLANHFVHKINYVECAKAHLHYLLGRNPMNLSYVTGFGEHSVMNPHHRPSVADEVTAPIPGFVSGGPNSGLQDDYVKEHLQGEPPAKCFADHEDSYATNEVTIYWNSPAVFVVSYFIQG</sequence>
<evidence type="ECO:0000256" key="2">
    <source>
        <dbReference type="ARBA" id="ARBA00023277"/>
    </source>
</evidence>
<dbReference type="Pfam" id="PF00759">
    <property type="entry name" value="Glyco_hydro_9"/>
    <property type="match status" value="1"/>
</dbReference>
<dbReference type="SUPFAM" id="SSF48208">
    <property type="entry name" value="Six-hairpin glycosidases"/>
    <property type="match status" value="1"/>
</dbReference>
<dbReference type="InterPro" id="IPR033126">
    <property type="entry name" value="Glyco_hydro_9_Asp/Glu_AS"/>
</dbReference>
<organism evidence="9 10">
    <name type="scientific">Metabacillus niabensis</name>
    <dbReference type="NCBI Taxonomy" id="324854"/>
    <lineage>
        <taxon>Bacteria</taxon>
        <taxon>Bacillati</taxon>
        <taxon>Bacillota</taxon>
        <taxon>Bacilli</taxon>
        <taxon>Bacillales</taxon>
        <taxon>Bacillaceae</taxon>
        <taxon>Metabacillus</taxon>
    </lineage>
</organism>
<comment type="caution">
    <text evidence="9">The sequence shown here is derived from an EMBL/GenBank/DDBJ whole genome shotgun (WGS) entry which is preliminary data.</text>
</comment>
<proteinExistence type="inferred from homology"/>
<feature type="domain" description="Glycoside hydrolase family 9" evidence="8">
    <location>
        <begin position="32"/>
        <end position="325"/>
    </location>
</feature>
<protein>
    <recommendedName>
        <fullName evidence="7">Endoglucanase</fullName>
        <ecNumber evidence="7">3.2.1.4</ecNumber>
    </recommendedName>
</protein>
<dbReference type="EMBL" id="JAUSTZ010000009">
    <property type="protein sequence ID" value="MDQ0227395.1"/>
    <property type="molecule type" value="Genomic_DNA"/>
</dbReference>
<dbReference type="PANTHER" id="PTHR22298">
    <property type="entry name" value="ENDO-1,4-BETA-GLUCANASE"/>
    <property type="match status" value="1"/>
</dbReference>
<feature type="active site" evidence="5">
    <location>
        <position position="259"/>
    </location>
</feature>
<accession>A0ABT9Z559</accession>